<organism evidence="10 11">
    <name type="scientific">Lophiostoma macrostomum CBS 122681</name>
    <dbReference type="NCBI Taxonomy" id="1314788"/>
    <lineage>
        <taxon>Eukaryota</taxon>
        <taxon>Fungi</taxon>
        <taxon>Dikarya</taxon>
        <taxon>Ascomycota</taxon>
        <taxon>Pezizomycotina</taxon>
        <taxon>Dothideomycetes</taxon>
        <taxon>Pleosporomycetidae</taxon>
        <taxon>Pleosporales</taxon>
        <taxon>Lophiostomataceae</taxon>
        <taxon>Lophiostoma</taxon>
    </lineage>
</organism>
<feature type="region of interest" description="Disordered" evidence="7">
    <location>
        <begin position="114"/>
        <end position="140"/>
    </location>
</feature>
<keyword evidence="3 6" id="KW-0863">Zinc-finger</keyword>
<evidence type="ECO:0000256" key="7">
    <source>
        <dbReference type="SAM" id="MobiDB-lite"/>
    </source>
</evidence>
<gene>
    <name evidence="10" type="ORF">K491DRAFT_686326</name>
</gene>
<evidence type="ECO:0000313" key="11">
    <source>
        <dbReference type="Proteomes" id="UP000799324"/>
    </source>
</evidence>
<sequence>MTKKRKRWPTLEEKKERPWCFYCERDFDDMKILISHQKAKHFKCDRCGRRLNTAGGLNVHMTQVHKENLDRVENAIPGRSGLDLEIFGVEGIPADVKQQHEDEITRKHFEEAKARAHKSGNPLRDGYSTGGNAVSSKRQKTREDLDDILTRVVKFRVDKANGVLPIPPPVEIVPKASPPVAHSYGAPPAQASPFLPGGQFPPPGQPFPPNAAFPQPGFGAPPGFVPGGSPVGGMPPRPGSIPGPTGLPQRPPFGGPPPGVPQSDISASVDDLIASAAAAAAPPETAAPAPEKKSKKDKNIKLVYFDDNISPEEKMAALQRYSASVRK</sequence>
<evidence type="ECO:0000256" key="2">
    <source>
        <dbReference type="ARBA" id="ARBA00022723"/>
    </source>
</evidence>
<dbReference type="SMART" id="SM00355">
    <property type="entry name" value="ZnF_C2H2"/>
    <property type="match status" value="2"/>
</dbReference>
<feature type="region of interest" description="Disordered" evidence="7">
    <location>
        <begin position="183"/>
        <end position="299"/>
    </location>
</feature>
<feature type="compositionally biased region" description="Basic and acidic residues" evidence="7">
    <location>
        <begin position="290"/>
        <end position="299"/>
    </location>
</feature>
<dbReference type="SUPFAM" id="SSF57667">
    <property type="entry name" value="beta-beta-alpha zinc fingers"/>
    <property type="match status" value="1"/>
</dbReference>
<dbReference type="PANTHER" id="PTHR23215">
    <property type="entry name" value="ZINC FINGER PROTEIN 207"/>
    <property type="match status" value="1"/>
</dbReference>
<feature type="domain" description="BED-type" evidence="9">
    <location>
        <begin position="13"/>
        <end position="72"/>
    </location>
</feature>
<dbReference type="InterPro" id="IPR013087">
    <property type="entry name" value="Znf_C2H2_type"/>
</dbReference>
<proteinExistence type="predicted"/>
<keyword evidence="4" id="KW-0862">Zinc</keyword>
<dbReference type="Gene3D" id="3.30.160.60">
    <property type="entry name" value="Classic Zinc Finger"/>
    <property type="match status" value="1"/>
</dbReference>
<dbReference type="Proteomes" id="UP000799324">
    <property type="component" value="Unassembled WGS sequence"/>
</dbReference>
<evidence type="ECO:0000256" key="5">
    <source>
        <dbReference type="ARBA" id="ARBA00023242"/>
    </source>
</evidence>
<feature type="compositionally biased region" description="Pro residues" evidence="7">
    <location>
        <begin position="199"/>
        <end position="211"/>
    </location>
</feature>
<dbReference type="GO" id="GO:0008270">
    <property type="term" value="F:zinc ion binding"/>
    <property type="evidence" value="ECO:0007669"/>
    <property type="project" value="UniProtKB-KW"/>
</dbReference>
<evidence type="ECO:0000256" key="1">
    <source>
        <dbReference type="ARBA" id="ARBA00004123"/>
    </source>
</evidence>
<keyword evidence="11" id="KW-1185">Reference proteome</keyword>
<evidence type="ECO:0000259" key="9">
    <source>
        <dbReference type="PROSITE" id="PS50808"/>
    </source>
</evidence>
<dbReference type="AlphaFoldDB" id="A0A6A6TU11"/>
<dbReference type="EMBL" id="MU004289">
    <property type="protein sequence ID" value="KAF2662443.1"/>
    <property type="molecule type" value="Genomic_DNA"/>
</dbReference>
<feature type="compositionally biased region" description="Pro residues" evidence="7">
    <location>
        <begin position="249"/>
        <end position="260"/>
    </location>
</feature>
<feature type="domain" description="C2H2-type" evidence="8">
    <location>
        <begin position="42"/>
        <end position="65"/>
    </location>
</feature>
<dbReference type="GO" id="GO:0003677">
    <property type="term" value="F:DNA binding"/>
    <property type="evidence" value="ECO:0007669"/>
    <property type="project" value="InterPro"/>
</dbReference>
<evidence type="ECO:0008006" key="12">
    <source>
        <dbReference type="Google" id="ProtNLM"/>
    </source>
</evidence>
<evidence type="ECO:0000259" key="8">
    <source>
        <dbReference type="PROSITE" id="PS50157"/>
    </source>
</evidence>
<comment type="subcellular location">
    <subcellularLocation>
        <location evidence="1">Nucleus</location>
    </subcellularLocation>
</comment>
<evidence type="ECO:0000256" key="3">
    <source>
        <dbReference type="ARBA" id="ARBA00022771"/>
    </source>
</evidence>
<dbReference type="GO" id="GO:0005634">
    <property type="term" value="C:nucleus"/>
    <property type="evidence" value="ECO:0007669"/>
    <property type="project" value="UniProtKB-SubCell"/>
</dbReference>
<evidence type="ECO:0000313" key="10">
    <source>
        <dbReference type="EMBL" id="KAF2662443.1"/>
    </source>
</evidence>
<dbReference type="OrthoDB" id="1306014at2759"/>
<feature type="compositionally biased region" description="Low complexity" evidence="7">
    <location>
        <begin position="274"/>
        <end position="289"/>
    </location>
</feature>
<evidence type="ECO:0000256" key="6">
    <source>
        <dbReference type="PROSITE-ProRule" id="PRU00042"/>
    </source>
</evidence>
<keyword evidence="5" id="KW-0539">Nucleus</keyword>
<reference evidence="10" key="1">
    <citation type="journal article" date="2020" name="Stud. Mycol.">
        <title>101 Dothideomycetes genomes: a test case for predicting lifestyles and emergence of pathogens.</title>
        <authorList>
            <person name="Haridas S."/>
            <person name="Albert R."/>
            <person name="Binder M."/>
            <person name="Bloem J."/>
            <person name="Labutti K."/>
            <person name="Salamov A."/>
            <person name="Andreopoulos B."/>
            <person name="Baker S."/>
            <person name="Barry K."/>
            <person name="Bills G."/>
            <person name="Bluhm B."/>
            <person name="Cannon C."/>
            <person name="Castanera R."/>
            <person name="Culley D."/>
            <person name="Daum C."/>
            <person name="Ezra D."/>
            <person name="Gonzalez J."/>
            <person name="Henrissat B."/>
            <person name="Kuo A."/>
            <person name="Liang C."/>
            <person name="Lipzen A."/>
            <person name="Lutzoni F."/>
            <person name="Magnuson J."/>
            <person name="Mondo S."/>
            <person name="Nolan M."/>
            <person name="Ohm R."/>
            <person name="Pangilinan J."/>
            <person name="Park H.-J."/>
            <person name="Ramirez L."/>
            <person name="Alfaro M."/>
            <person name="Sun H."/>
            <person name="Tritt A."/>
            <person name="Yoshinaga Y."/>
            <person name="Zwiers L.-H."/>
            <person name="Turgeon B."/>
            <person name="Goodwin S."/>
            <person name="Spatafora J."/>
            <person name="Crous P."/>
            <person name="Grigoriev I."/>
        </authorList>
    </citation>
    <scope>NUCLEOTIDE SEQUENCE</scope>
    <source>
        <strain evidence="10">CBS 122681</strain>
    </source>
</reference>
<dbReference type="PROSITE" id="PS50808">
    <property type="entry name" value="ZF_BED"/>
    <property type="match status" value="1"/>
</dbReference>
<dbReference type="PROSITE" id="PS00028">
    <property type="entry name" value="ZINC_FINGER_C2H2_1"/>
    <property type="match status" value="1"/>
</dbReference>
<name>A0A6A6TU11_9PLEO</name>
<dbReference type="CDD" id="cd20908">
    <property type="entry name" value="SUF4-like"/>
    <property type="match status" value="1"/>
</dbReference>
<evidence type="ECO:0000256" key="4">
    <source>
        <dbReference type="ARBA" id="ARBA00022833"/>
    </source>
</evidence>
<accession>A0A6A6TU11</accession>
<keyword evidence="2" id="KW-0479">Metal-binding</keyword>
<dbReference type="PROSITE" id="PS50157">
    <property type="entry name" value="ZINC_FINGER_C2H2_2"/>
    <property type="match status" value="1"/>
</dbReference>
<dbReference type="FunFam" id="3.30.160.60:FF:000354">
    <property type="entry name" value="C2H2 finger domain-containing protein"/>
    <property type="match status" value="1"/>
</dbReference>
<dbReference type="PANTHER" id="PTHR23215:SF0">
    <property type="entry name" value="BUB3-INTERACTING AND GLEBS MOTIF-CONTAINING PROTEIN ZNF207"/>
    <property type="match status" value="1"/>
</dbReference>
<feature type="compositionally biased region" description="Low complexity" evidence="7">
    <location>
        <begin position="212"/>
        <end position="222"/>
    </location>
</feature>
<protein>
    <recommendedName>
        <fullName evidence="12">C2H2-type domain-containing protein</fullName>
    </recommendedName>
</protein>
<dbReference type="InterPro" id="IPR036236">
    <property type="entry name" value="Znf_C2H2_sf"/>
</dbReference>
<dbReference type="InterPro" id="IPR003656">
    <property type="entry name" value="Znf_BED"/>
</dbReference>